<feature type="non-terminal residue" evidence="1">
    <location>
        <position position="285"/>
    </location>
</feature>
<name>A0ABV2AMG9_9EUKA</name>
<accession>A0ABV2AMG9</accession>
<comment type="caution">
    <text evidence="1">The sequence shown here is derived from an EMBL/GenBank/DDBJ whole genome shotgun (WGS) entry which is preliminary data.</text>
</comment>
<organism evidence="1 2">
    <name type="scientific">Bonamia ostreae</name>
    <dbReference type="NCBI Taxonomy" id="126728"/>
    <lineage>
        <taxon>Eukaryota</taxon>
        <taxon>Sar</taxon>
        <taxon>Rhizaria</taxon>
        <taxon>Endomyxa</taxon>
        <taxon>Ascetosporea</taxon>
        <taxon>Haplosporida</taxon>
        <taxon>Bonamia</taxon>
    </lineage>
</organism>
<keyword evidence="2" id="KW-1185">Reference proteome</keyword>
<dbReference type="EMBL" id="JBDODL010000753">
    <property type="protein sequence ID" value="MES1920588.1"/>
    <property type="molecule type" value="Genomic_DNA"/>
</dbReference>
<dbReference type="Proteomes" id="UP001439008">
    <property type="component" value="Unassembled WGS sequence"/>
</dbReference>
<dbReference type="SUPFAM" id="SSF82199">
    <property type="entry name" value="SET domain"/>
    <property type="match status" value="1"/>
</dbReference>
<evidence type="ECO:0000313" key="2">
    <source>
        <dbReference type="Proteomes" id="UP001439008"/>
    </source>
</evidence>
<evidence type="ECO:0000313" key="1">
    <source>
        <dbReference type="EMBL" id="MES1920588.1"/>
    </source>
</evidence>
<dbReference type="InterPro" id="IPR046341">
    <property type="entry name" value="SET_dom_sf"/>
</dbReference>
<reference evidence="1 2" key="1">
    <citation type="journal article" date="2024" name="BMC Biol.">
        <title>Comparative genomics of Ascetosporea gives new insight into the evolutionary basis for animal parasitism in Rhizaria.</title>
        <authorList>
            <person name="Hiltunen Thoren M."/>
            <person name="Onut-Brannstrom I."/>
            <person name="Alfjorden A."/>
            <person name="Peckova H."/>
            <person name="Swords F."/>
            <person name="Hooper C."/>
            <person name="Holzer A.S."/>
            <person name="Bass D."/>
            <person name="Burki F."/>
        </authorList>
    </citation>
    <scope>NUCLEOTIDE SEQUENCE [LARGE SCALE GENOMIC DNA]</scope>
    <source>
        <strain evidence="1">20-A016</strain>
    </source>
</reference>
<proteinExistence type="predicted"/>
<protein>
    <submittedName>
        <fullName evidence="1">Uncharacterized protein</fullName>
    </submittedName>
</protein>
<sequence>MLRFSGFLRNCSVLNFYTQSKNRITNLNISAFCTSATKVLNSQSHEKSTEYILKWISENGGMFLDRIGLMPNGIFAATKIRAGSNVFAVPSELAFIRENLTGEFKSKLNCELARHLPWPNESRRHEIYPFFCYPEAKEEFYEKRLIRIRERAIVALCLMYENSIGPKSDWAPWLSLLPLPPSQTAEPTFIGGPTLPYHYLEVLKGTQAFRQIINMKIDFDGVWIWVNNILKKLPAKITSKRFKREDFDHFMMIAGQQYFMNPPLIDFAQHAMTNKMCNVAKIIFN</sequence>
<dbReference type="Gene3D" id="3.90.1410.10">
    <property type="entry name" value="set domain protein methyltransferase, domain 1"/>
    <property type="match status" value="1"/>
</dbReference>
<gene>
    <name evidence="1" type="ORF">MHBO_002244</name>
</gene>